<evidence type="ECO:0000313" key="1">
    <source>
        <dbReference type="EMBL" id="KAH8008424.1"/>
    </source>
</evidence>
<gene>
    <name evidence="1" type="ORF">K3G42_029526</name>
</gene>
<protein>
    <submittedName>
        <fullName evidence="1">Uncharacterized protein</fullName>
    </submittedName>
</protein>
<reference evidence="1" key="1">
    <citation type="submission" date="2021-08" db="EMBL/GenBank/DDBJ databases">
        <title>The first chromosome-level gecko genome reveals the dynamic sex chromosomes of Neotropical dwarf geckos (Sphaerodactylidae: Sphaerodactylus).</title>
        <authorList>
            <person name="Pinto B.J."/>
            <person name="Keating S.E."/>
            <person name="Gamble T."/>
        </authorList>
    </citation>
    <scope>NUCLEOTIDE SEQUENCE</scope>
    <source>
        <strain evidence="1">TG3544</strain>
    </source>
</reference>
<dbReference type="EMBL" id="CM037619">
    <property type="protein sequence ID" value="KAH8008424.1"/>
    <property type="molecule type" value="Genomic_DNA"/>
</dbReference>
<organism evidence="1 2">
    <name type="scientific">Sphaerodactylus townsendi</name>
    <dbReference type="NCBI Taxonomy" id="933632"/>
    <lineage>
        <taxon>Eukaryota</taxon>
        <taxon>Metazoa</taxon>
        <taxon>Chordata</taxon>
        <taxon>Craniata</taxon>
        <taxon>Vertebrata</taxon>
        <taxon>Euteleostomi</taxon>
        <taxon>Lepidosauria</taxon>
        <taxon>Squamata</taxon>
        <taxon>Bifurcata</taxon>
        <taxon>Gekkota</taxon>
        <taxon>Sphaerodactylidae</taxon>
        <taxon>Sphaerodactylus</taxon>
    </lineage>
</organism>
<accession>A0ACB8FSU4</accession>
<sequence>MISFTFFAEICRCSEAEQSTITSRQYKMGLSISGQSVNPLPPLRGPLPLILLPQANISPIIPAGFAALPMRTQNTTAHSDFGNNLEQKYLGKLQDRHFHENL</sequence>
<proteinExistence type="predicted"/>
<evidence type="ECO:0000313" key="2">
    <source>
        <dbReference type="Proteomes" id="UP000827872"/>
    </source>
</evidence>
<name>A0ACB8FSU4_9SAUR</name>
<keyword evidence="2" id="KW-1185">Reference proteome</keyword>
<dbReference type="Proteomes" id="UP000827872">
    <property type="component" value="Linkage Group LG06"/>
</dbReference>
<comment type="caution">
    <text evidence="1">The sequence shown here is derived from an EMBL/GenBank/DDBJ whole genome shotgun (WGS) entry which is preliminary data.</text>
</comment>